<evidence type="ECO:0000313" key="2">
    <source>
        <dbReference type="Proteomes" id="UP000315647"/>
    </source>
</evidence>
<dbReference type="EMBL" id="CP037421">
    <property type="protein sequence ID" value="QDT29367.1"/>
    <property type="molecule type" value="Genomic_DNA"/>
</dbReference>
<accession>A0A518ACE5</accession>
<gene>
    <name evidence="1" type="ORF">Enr10x_47190</name>
</gene>
<keyword evidence="2" id="KW-1185">Reference proteome</keyword>
<sequence length="428" mass="49510" precursor="true">MRFLMMNVIILCLSSVSVLSAAEPPSETYEDLGFETVKVLDYKKSLREQGEEIPRFPPRTGNALIVETSGSDSRAEKAGLEDKDLIVMINGTLLRSPDEGDEILKKITYKDEFELRVVRLVENRWDRKTFTIKAMSDLEYYRSQIYSRFGFDSHCKPGRFKRHKTSSSMKYIHNAFMLYIQDTADEPDELFLRISQFLPDKALLQEEGKPAGFIVKTDQNSYRIAFIDSVGEQIAKYKNEKSQTEKRIQSIKEKIAELKKTENAKNELTQTENMLEQLVKKYKTDQVKQANFLENVKLIKAVIEEKARKQYSEMYVGAGPIYSKYLDELRTKLRNGGTVEEIKLNTLETLRLGGADLDLARKRQGWKLRDELIFPDEFKMIEDMISSKNVTVYYEMAPEKKFEVTEEQLQAMKAVFSVFKADKEQAGE</sequence>
<accession>A0A517QCL2</accession>
<dbReference type="SUPFAM" id="SSF50156">
    <property type="entry name" value="PDZ domain-like"/>
    <property type="match status" value="1"/>
</dbReference>
<organism evidence="1 2">
    <name type="scientific">Gimesia panareensis</name>
    <dbReference type="NCBI Taxonomy" id="2527978"/>
    <lineage>
        <taxon>Bacteria</taxon>
        <taxon>Pseudomonadati</taxon>
        <taxon>Planctomycetota</taxon>
        <taxon>Planctomycetia</taxon>
        <taxon>Planctomycetales</taxon>
        <taxon>Planctomycetaceae</taxon>
        <taxon>Gimesia</taxon>
    </lineage>
</organism>
<name>A0A517QCL2_9PLAN</name>
<dbReference type="AlphaFoldDB" id="A0A517QCL2"/>
<dbReference type="Gene3D" id="2.30.42.10">
    <property type="match status" value="1"/>
</dbReference>
<reference evidence="1 2" key="1">
    <citation type="submission" date="2019-03" db="EMBL/GenBank/DDBJ databases">
        <title>Deep-cultivation of Planctomycetes and their phenomic and genomic characterization uncovers novel biology.</title>
        <authorList>
            <person name="Wiegand S."/>
            <person name="Jogler M."/>
            <person name="Boedeker C."/>
            <person name="Pinto D."/>
            <person name="Vollmers J."/>
            <person name="Rivas-Marin E."/>
            <person name="Kohn T."/>
            <person name="Peeters S.H."/>
            <person name="Heuer A."/>
            <person name="Rast P."/>
            <person name="Oberbeckmann S."/>
            <person name="Bunk B."/>
            <person name="Jeske O."/>
            <person name="Meyerdierks A."/>
            <person name="Storesund J.E."/>
            <person name="Kallscheuer N."/>
            <person name="Luecker S."/>
            <person name="Lage O.M."/>
            <person name="Pohl T."/>
            <person name="Merkel B.J."/>
            <person name="Hornburger P."/>
            <person name="Mueller R.-W."/>
            <person name="Bruemmer F."/>
            <person name="Labrenz M."/>
            <person name="Spormann A.M."/>
            <person name="Op den Camp H."/>
            <person name="Overmann J."/>
            <person name="Amann R."/>
            <person name="Jetten M.S.M."/>
            <person name="Mascher T."/>
            <person name="Medema M.H."/>
            <person name="Devos D.P."/>
            <person name="Kaster A.-K."/>
            <person name="Ovreas L."/>
            <person name="Rohde M."/>
            <person name="Galperin M.Y."/>
            <person name="Jogler C."/>
        </authorList>
    </citation>
    <scope>NUCLEOTIDE SEQUENCE [LARGE SCALE GENOMIC DNA]</scope>
    <source>
        <strain evidence="1 2">Enr10</strain>
    </source>
</reference>
<protein>
    <submittedName>
        <fullName evidence="1">Uncharacterized protein</fullName>
    </submittedName>
</protein>
<dbReference type="RefSeq" id="WP_145113309.1">
    <property type="nucleotide sequence ID" value="NZ_CP036277.1"/>
</dbReference>
<dbReference type="Proteomes" id="UP000315647">
    <property type="component" value="Chromosome"/>
</dbReference>
<dbReference type="InterPro" id="IPR036034">
    <property type="entry name" value="PDZ_sf"/>
</dbReference>
<evidence type="ECO:0000313" key="1">
    <source>
        <dbReference type="EMBL" id="QDT29367.1"/>
    </source>
</evidence>
<proteinExistence type="predicted"/>